<evidence type="ECO:0000313" key="2">
    <source>
        <dbReference type="EMBL" id="MET3794387.1"/>
    </source>
</evidence>
<protein>
    <submittedName>
        <fullName evidence="2">Serine kinase of HPr protein (Carbohydrate metabolism regulator)</fullName>
    </submittedName>
</protein>
<dbReference type="InterPro" id="IPR011104">
    <property type="entry name" value="Hpr_kin/Pase_C"/>
</dbReference>
<evidence type="ECO:0000259" key="1">
    <source>
        <dbReference type="Pfam" id="PF07475"/>
    </source>
</evidence>
<evidence type="ECO:0000313" key="3">
    <source>
        <dbReference type="Proteomes" id="UP001549076"/>
    </source>
</evidence>
<name>A0ABV2N6D7_9HYPH</name>
<reference evidence="2 3" key="1">
    <citation type="submission" date="2024-06" db="EMBL/GenBank/DDBJ databases">
        <title>Genomic Encyclopedia of Type Strains, Phase IV (KMG-IV): sequencing the most valuable type-strain genomes for metagenomic binning, comparative biology and taxonomic classification.</title>
        <authorList>
            <person name="Goeker M."/>
        </authorList>
    </citation>
    <scope>NUCLEOTIDE SEQUENCE [LARGE SCALE GENOMIC DNA]</scope>
    <source>
        <strain evidence="2 3">DSM 27865</strain>
    </source>
</reference>
<dbReference type="Proteomes" id="UP001549076">
    <property type="component" value="Unassembled WGS sequence"/>
</dbReference>
<feature type="domain" description="HPr kinase/phosphorylase C-terminal" evidence="1">
    <location>
        <begin position="8"/>
        <end position="88"/>
    </location>
</feature>
<comment type="caution">
    <text evidence="2">The sequence shown here is derived from an EMBL/GenBank/DDBJ whole genome shotgun (WGS) entry which is preliminary data.</text>
</comment>
<dbReference type="Gene3D" id="3.40.50.300">
    <property type="entry name" value="P-loop containing nucleotide triphosphate hydrolases"/>
    <property type="match status" value="1"/>
</dbReference>
<dbReference type="GO" id="GO:0016301">
    <property type="term" value="F:kinase activity"/>
    <property type="evidence" value="ECO:0007669"/>
    <property type="project" value="UniProtKB-KW"/>
</dbReference>
<accession>A0ABV2N6D7</accession>
<dbReference type="RefSeq" id="WP_354199101.1">
    <property type="nucleotide sequence ID" value="NZ_JBEPML010000023.1"/>
</dbReference>
<keyword evidence="2" id="KW-0418">Kinase</keyword>
<gene>
    <name evidence="2" type="ORF">ABID37_004627</name>
</gene>
<dbReference type="Pfam" id="PF07475">
    <property type="entry name" value="Hpr_kinase_C"/>
    <property type="match status" value="1"/>
</dbReference>
<keyword evidence="2" id="KW-0808">Transferase</keyword>
<dbReference type="SUPFAM" id="SSF53795">
    <property type="entry name" value="PEP carboxykinase-like"/>
    <property type="match status" value="1"/>
</dbReference>
<proteinExistence type="predicted"/>
<dbReference type="CDD" id="cd01918">
    <property type="entry name" value="HprK_C"/>
    <property type="match status" value="1"/>
</dbReference>
<organism evidence="2 3">
    <name type="scientific">Aquamicrobium terrae</name>
    <dbReference type="NCBI Taxonomy" id="1324945"/>
    <lineage>
        <taxon>Bacteria</taxon>
        <taxon>Pseudomonadati</taxon>
        <taxon>Pseudomonadota</taxon>
        <taxon>Alphaproteobacteria</taxon>
        <taxon>Hyphomicrobiales</taxon>
        <taxon>Phyllobacteriaceae</taxon>
        <taxon>Aquamicrobium</taxon>
    </lineage>
</organism>
<dbReference type="InterPro" id="IPR027417">
    <property type="entry name" value="P-loop_NTPase"/>
</dbReference>
<keyword evidence="3" id="KW-1185">Reference proteome</keyword>
<dbReference type="EMBL" id="JBEPML010000023">
    <property type="protein sequence ID" value="MET3794387.1"/>
    <property type="molecule type" value="Genomic_DNA"/>
</dbReference>
<sequence>MSASGPAAGRTNIHATAVLAGDRGILITGPSGAGKSTLAIALIGRLRAGGRFARLVADDQLFVSGHGGRLVCHAPPAISGLVEVFGLGPRELASEPAAVIDLVGRLVPAGAVARMQEEASEVIADCRVPRIDLPAGDVISAAQMLISWLRLPPFSGN</sequence>